<dbReference type="CDD" id="cd18186">
    <property type="entry name" value="BTB_POZ_ZBTB_KLHL-like"/>
    <property type="match status" value="1"/>
</dbReference>
<evidence type="ECO:0000313" key="2">
    <source>
        <dbReference type="EMBL" id="GMR43335.1"/>
    </source>
</evidence>
<dbReference type="PROSITE" id="PS50097">
    <property type="entry name" value="BTB"/>
    <property type="match status" value="1"/>
</dbReference>
<feature type="domain" description="BTB" evidence="1">
    <location>
        <begin position="61"/>
        <end position="101"/>
    </location>
</feature>
<evidence type="ECO:0000259" key="1">
    <source>
        <dbReference type="PROSITE" id="PS50097"/>
    </source>
</evidence>
<evidence type="ECO:0000313" key="3">
    <source>
        <dbReference type="Proteomes" id="UP001328107"/>
    </source>
</evidence>
<dbReference type="InterPro" id="IPR011333">
    <property type="entry name" value="SKP1/BTB/POZ_sf"/>
</dbReference>
<dbReference type="Pfam" id="PF00651">
    <property type="entry name" value="BTB"/>
    <property type="match status" value="1"/>
</dbReference>
<keyword evidence="3" id="KW-1185">Reference proteome</keyword>
<dbReference type="Gene3D" id="3.30.710.10">
    <property type="entry name" value="Potassium Channel Kv1.1, Chain A"/>
    <property type="match status" value="1"/>
</dbReference>
<accession>A0AAN4ZU49</accession>
<feature type="non-terminal residue" evidence="2">
    <location>
        <position position="101"/>
    </location>
</feature>
<comment type="caution">
    <text evidence="2">The sequence shown here is derived from an EMBL/GenBank/DDBJ whole genome shotgun (WGS) entry which is preliminary data.</text>
</comment>
<dbReference type="SUPFAM" id="SSF54695">
    <property type="entry name" value="POZ domain"/>
    <property type="match status" value="1"/>
</dbReference>
<dbReference type="Proteomes" id="UP001328107">
    <property type="component" value="Unassembled WGS sequence"/>
</dbReference>
<dbReference type="EMBL" id="BTRK01000003">
    <property type="protein sequence ID" value="GMR43335.1"/>
    <property type="molecule type" value="Genomic_DNA"/>
</dbReference>
<reference evidence="3" key="1">
    <citation type="submission" date="2022-10" db="EMBL/GenBank/DDBJ databases">
        <title>Genome assembly of Pristionchus species.</title>
        <authorList>
            <person name="Yoshida K."/>
            <person name="Sommer R.J."/>
        </authorList>
    </citation>
    <scope>NUCLEOTIDE SEQUENCE [LARGE SCALE GENOMIC DNA]</scope>
    <source>
        <strain evidence="3">RS5460</strain>
    </source>
</reference>
<proteinExistence type="predicted"/>
<dbReference type="InterPro" id="IPR000210">
    <property type="entry name" value="BTB/POZ_dom"/>
</dbReference>
<dbReference type="PANTHER" id="PTHR47022:SF1">
    <property type="entry name" value="BTB AND MATH DOMAIN-CONTAINING PROTEIN 36-RELATED"/>
    <property type="match status" value="1"/>
</dbReference>
<sequence>MECDLRHVAWVCSLSELSDPTQGFVDERGMVTIEVSIYMTRLVGVSVRKPFGDFSIPTPSTDCVLLVDGKKFHVNKSLLATVSPVFEKMFFDDFAEKDKKE</sequence>
<protein>
    <recommendedName>
        <fullName evidence="1">BTB domain-containing protein</fullName>
    </recommendedName>
</protein>
<dbReference type="AlphaFoldDB" id="A0AAN4ZU49"/>
<name>A0AAN4ZU49_9BILA</name>
<dbReference type="PANTHER" id="PTHR47022">
    <property type="entry name" value="BTB AND MATH DOMAIN-CONTAINING PROTEIN 36-RELATED"/>
    <property type="match status" value="1"/>
</dbReference>
<organism evidence="2 3">
    <name type="scientific">Pristionchus mayeri</name>
    <dbReference type="NCBI Taxonomy" id="1317129"/>
    <lineage>
        <taxon>Eukaryota</taxon>
        <taxon>Metazoa</taxon>
        <taxon>Ecdysozoa</taxon>
        <taxon>Nematoda</taxon>
        <taxon>Chromadorea</taxon>
        <taxon>Rhabditida</taxon>
        <taxon>Rhabditina</taxon>
        <taxon>Diplogasteromorpha</taxon>
        <taxon>Diplogasteroidea</taxon>
        <taxon>Neodiplogasteridae</taxon>
        <taxon>Pristionchus</taxon>
    </lineage>
</organism>
<gene>
    <name evidence="2" type="ORF">PMAYCL1PPCAC_13530</name>
</gene>